<name>A0A1E7YSY9_9PROT</name>
<feature type="signal peptide" evidence="1">
    <location>
        <begin position="1"/>
        <end position="21"/>
    </location>
</feature>
<gene>
    <name evidence="2" type="ORF">BAE30_14125</name>
</gene>
<keyword evidence="1" id="KW-0732">Signal</keyword>
<evidence type="ECO:0000256" key="1">
    <source>
        <dbReference type="SAM" id="SignalP"/>
    </source>
</evidence>
<organism evidence="2 3">
    <name type="scientific">Acidithiobacillus caldus</name>
    <dbReference type="NCBI Taxonomy" id="33059"/>
    <lineage>
        <taxon>Bacteria</taxon>
        <taxon>Pseudomonadati</taxon>
        <taxon>Pseudomonadota</taxon>
        <taxon>Acidithiobacillia</taxon>
        <taxon>Acidithiobacillales</taxon>
        <taxon>Acidithiobacillaceae</taxon>
        <taxon>Acidithiobacillus</taxon>
    </lineage>
</organism>
<dbReference type="Proteomes" id="UP000175707">
    <property type="component" value="Unassembled WGS sequence"/>
</dbReference>
<dbReference type="EMBL" id="LZYH01000946">
    <property type="protein sequence ID" value="OFC44585.1"/>
    <property type="molecule type" value="Genomic_DNA"/>
</dbReference>
<comment type="caution">
    <text evidence="2">The sequence shown here is derived from an EMBL/GenBank/DDBJ whole genome shotgun (WGS) entry which is preliminary data.</text>
</comment>
<protein>
    <submittedName>
        <fullName evidence="2">Uncharacterized protein</fullName>
    </submittedName>
</protein>
<feature type="chain" id="PRO_5009209141" evidence="1">
    <location>
        <begin position="22"/>
        <end position="188"/>
    </location>
</feature>
<reference evidence="2 3" key="1">
    <citation type="submission" date="2016-06" db="EMBL/GenBank/DDBJ databases">
        <title>Gene turnover analysis identifies the evolutionary adaptation of the extremophile Acidithiobacillus caldus.</title>
        <authorList>
            <person name="Zhang X."/>
        </authorList>
    </citation>
    <scope>NUCLEOTIDE SEQUENCE [LARGE SCALE GENOMIC DNA]</scope>
    <source>
        <strain evidence="2 3">S1</strain>
    </source>
</reference>
<proteinExistence type="predicted"/>
<sequence>MLIRKATIIFLLGALASPCFAETAGHHSIPSKDQKAVHYFEPAMKYKPGLYFITGKENIISRQVVINHDVRRTECIGSRPPYYFNRNKNIMNYQMQGRSCRVKILRNTKDVYYRDLFCTNVRKGSEADESIYSRLDGRNKFYIGLAFKEYRGNNLYRTIKFSGIATYRKKDCWHKMKSVPYDSLYGDK</sequence>
<evidence type="ECO:0000313" key="2">
    <source>
        <dbReference type="EMBL" id="OFC44585.1"/>
    </source>
</evidence>
<accession>A0A1E7YSY9</accession>
<dbReference type="AlphaFoldDB" id="A0A1E7YSY9"/>
<evidence type="ECO:0000313" key="3">
    <source>
        <dbReference type="Proteomes" id="UP000175707"/>
    </source>
</evidence>